<evidence type="ECO:0000259" key="8">
    <source>
        <dbReference type="Pfam" id="PF03775"/>
    </source>
</evidence>
<dbReference type="Pfam" id="PF05209">
    <property type="entry name" value="MinC_N"/>
    <property type="match status" value="1"/>
</dbReference>
<dbReference type="PANTHER" id="PTHR34108:SF1">
    <property type="entry name" value="SEPTUM SITE-DETERMINING PROTEIN MINC"/>
    <property type="match status" value="1"/>
</dbReference>
<dbReference type="RefSeq" id="WP_189052285.1">
    <property type="nucleotide sequence ID" value="NZ_BMJQ01000028.1"/>
</dbReference>
<feature type="domain" description="Septum formation inhibitor MinC N-terminal" evidence="9">
    <location>
        <begin position="7"/>
        <end position="75"/>
    </location>
</feature>
<keyword evidence="4 6" id="KW-0131">Cell cycle</keyword>
<dbReference type="InterPro" id="IPR005526">
    <property type="entry name" value="Septum_form_inhib_MinC_C"/>
</dbReference>
<evidence type="ECO:0000256" key="2">
    <source>
        <dbReference type="ARBA" id="ARBA00022618"/>
    </source>
</evidence>
<dbReference type="InterPro" id="IPR036145">
    <property type="entry name" value="MinC_C_sf"/>
</dbReference>
<feature type="region of interest" description="Disordered" evidence="7">
    <location>
        <begin position="106"/>
        <end position="145"/>
    </location>
</feature>
<keyword evidence="3 6" id="KW-0717">Septation</keyword>
<feature type="compositionally biased region" description="Pro residues" evidence="7">
    <location>
        <begin position="115"/>
        <end position="128"/>
    </location>
</feature>
<reference evidence="10" key="1">
    <citation type="journal article" date="2014" name="Int. J. Syst. Evol. Microbiol.">
        <title>Complete genome sequence of Corynebacterium casei LMG S-19264T (=DSM 44701T), isolated from a smear-ripened cheese.</title>
        <authorList>
            <consortium name="US DOE Joint Genome Institute (JGI-PGF)"/>
            <person name="Walter F."/>
            <person name="Albersmeier A."/>
            <person name="Kalinowski J."/>
            <person name="Ruckert C."/>
        </authorList>
    </citation>
    <scope>NUCLEOTIDE SEQUENCE</scope>
    <source>
        <strain evidence="10">CGMCC 1.15725</strain>
    </source>
</reference>
<comment type="caution">
    <text evidence="10">The sequence shown here is derived from an EMBL/GenBank/DDBJ whole genome shotgun (WGS) entry which is preliminary data.</text>
</comment>
<dbReference type="Gene3D" id="3.30.70.260">
    <property type="match status" value="1"/>
</dbReference>
<dbReference type="EMBL" id="BMJQ01000028">
    <property type="protein sequence ID" value="GGF48888.1"/>
    <property type="molecule type" value="Genomic_DNA"/>
</dbReference>
<keyword evidence="11" id="KW-1185">Reference proteome</keyword>
<dbReference type="PANTHER" id="PTHR34108">
    <property type="entry name" value="SEPTUM SITE-DETERMINING PROTEIN MINC"/>
    <property type="match status" value="1"/>
</dbReference>
<keyword evidence="2 6" id="KW-0132">Cell division</keyword>
<name>A0A8J2Z1F3_9PROT</name>
<dbReference type="Pfam" id="PF03775">
    <property type="entry name" value="MinC_C"/>
    <property type="match status" value="1"/>
</dbReference>
<dbReference type="GO" id="GO:1901891">
    <property type="term" value="P:regulation of cell septum assembly"/>
    <property type="evidence" value="ECO:0007669"/>
    <property type="project" value="InterPro"/>
</dbReference>
<proteinExistence type="inferred from homology"/>
<dbReference type="InterPro" id="IPR016098">
    <property type="entry name" value="CAP/MinC_C"/>
</dbReference>
<comment type="similarity">
    <text evidence="1 6">Belongs to the MinC family.</text>
</comment>
<protein>
    <recommendedName>
        <fullName evidence="6">Probable septum site-determining protein MinC</fullName>
    </recommendedName>
</protein>
<dbReference type="AlphaFoldDB" id="A0A8J2Z1F3"/>
<evidence type="ECO:0000256" key="7">
    <source>
        <dbReference type="SAM" id="MobiDB-lite"/>
    </source>
</evidence>
<sequence length="246" mass="25740">MSADLVHGGMFTVMVVRVDDPNDPEFESRLAEQIARSPAFFANAPVVIDLQNCTGAASADAFHALRRLLKRQHLIAVGVQNANATQVRAAMNADLAAFAPANAARRTEGAAPAQAPAPEPARPAPMQVPQPAAAPTGGTRTKVVSQPVRSGTQIYARGSDLIVLNSVSPGAEVIADGHVHIYGALRGRAIAGANGDTEARIFVERLEAELLCVAGHYLVSEAIDPAYIGRSVQVALVDDRLTILGS</sequence>
<feature type="domain" description="Septum formation inhibitor MinC C-terminal" evidence="8">
    <location>
        <begin position="143"/>
        <end position="243"/>
    </location>
</feature>
<dbReference type="InterPro" id="IPR007874">
    <property type="entry name" value="MinC_N"/>
</dbReference>
<evidence type="ECO:0000313" key="11">
    <source>
        <dbReference type="Proteomes" id="UP000646365"/>
    </source>
</evidence>
<evidence type="ECO:0000256" key="3">
    <source>
        <dbReference type="ARBA" id="ARBA00023210"/>
    </source>
</evidence>
<evidence type="ECO:0000256" key="1">
    <source>
        <dbReference type="ARBA" id="ARBA00006291"/>
    </source>
</evidence>
<dbReference type="Gene3D" id="2.160.20.70">
    <property type="match status" value="1"/>
</dbReference>
<dbReference type="InterPro" id="IPR013033">
    <property type="entry name" value="MinC"/>
</dbReference>
<comment type="function">
    <text evidence="5 6">Cell division inhibitor that blocks the formation of polar Z ring septums. Rapidly oscillates between the poles of the cell to destabilize FtsZ filaments that have formed before they mature into polar Z rings. Prevents FtsZ polymerization.</text>
</comment>
<accession>A0A8J2Z1F3</accession>
<organism evidence="10 11">
    <name type="scientific">Aliidongia dinghuensis</name>
    <dbReference type="NCBI Taxonomy" id="1867774"/>
    <lineage>
        <taxon>Bacteria</taxon>
        <taxon>Pseudomonadati</taxon>
        <taxon>Pseudomonadota</taxon>
        <taxon>Alphaproteobacteria</taxon>
        <taxon>Rhodospirillales</taxon>
        <taxon>Dongiaceae</taxon>
        <taxon>Aliidongia</taxon>
    </lineage>
</organism>
<comment type="subunit">
    <text evidence="6">Interacts with MinD and FtsZ.</text>
</comment>
<reference evidence="10" key="2">
    <citation type="submission" date="2020-09" db="EMBL/GenBank/DDBJ databases">
        <authorList>
            <person name="Sun Q."/>
            <person name="Zhou Y."/>
        </authorList>
    </citation>
    <scope>NUCLEOTIDE SEQUENCE</scope>
    <source>
        <strain evidence="10">CGMCC 1.15725</strain>
    </source>
</reference>
<dbReference type="GO" id="GO:0051302">
    <property type="term" value="P:regulation of cell division"/>
    <property type="evidence" value="ECO:0007669"/>
    <property type="project" value="InterPro"/>
</dbReference>
<dbReference type="NCBIfam" id="TIGR01222">
    <property type="entry name" value="minC"/>
    <property type="match status" value="1"/>
</dbReference>
<gene>
    <name evidence="6 10" type="primary">minC</name>
    <name evidence="10" type="ORF">GCM10011611_64090</name>
</gene>
<evidence type="ECO:0000259" key="9">
    <source>
        <dbReference type="Pfam" id="PF05209"/>
    </source>
</evidence>
<evidence type="ECO:0000256" key="4">
    <source>
        <dbReference type="ARBA" id="ARBA00023306"/>
    </source>
</evidence>
<evidence type="ECO:0000256" key="6">
    <source>
        <dbReference type="HAMAP-Rule" id="MF_00267"/>
    </source>
</evidence>
<evidence type="ECO:0000256" key="5">
    <source>
        <dbReference type="ARBA" id="ARBA00025606"/>
    </source>
</evidence>
<dbReference type="Proteomes" id="UP000646365">
    <property type="component" value="Unassembled WGS sequence"/>
</dbReference>
<evidence type="ECO:0000313" key="10">
    <source>
        <dbReference type="EMBL" id="GGF48888.1"/>
    </source>
</evidence>
<dbReference type="GO" id="GO:0000917">
    <property type="term" value="P:division septum assembly"/>
    <property type="evidence" value="ECO:0007669"/>
    <property type="project" value="UniProtKB-KW"/>
</dbReference>
<dbReference type="HAMAP" id="MF_00267">
    <property type="entry name" value="MinC"/>
    <property type="match status" value="1"/>
</dbReference>
<dbReference type="SUPFAM" id="SSF63848">
    <property type="entry name" value="Cell-division inhibitor MinC, C-terminal domain"/>
    <property type="match status" value="1"/>
</dbReference>
<dbReference type="GO" id="GO:0000902">
    <property type="term" value="P:cell morphogenesis"/>
    <property type="evidence" value="ECO:0007669"/>
    <property type="project" value="InterPro"/>
</dbReference>